<dbReference type="Pfam" id="PF01161">
    <property type="entry name" value="PBP"/>
    <property type="match status" value="1"/>
</dbReference>
<feature type="chain" id="PRO_5017536669" description="PEBP-like protein" evidence="1">
    <location>
        <begin position="19"/>
        <end position="266"/>
    </location>
</feature>
<comment type="caution">
    <text evidence="2">The sequence shown here is derived from an EMBL/GenBank/DDBJ whole genome shotgun (WGS) entry which is preliminary data.</text>
</comment>
<dbReference type="GO" id="GO:0030162">
    <property type="term" value="P:regulation of proteolysis"/>
    <property type="evidence" value="ECO:0007669"/>
    <property type="project" value="TreeGrafter"/>
</dbReference>
<dbReference type="Gene3D" id="3.90.280.10">
    <property type="entry name" value="PEBP-like"/>
    <property type="match status" value="1"/>
</dbReference>
<dbReference type="SUPFAM" id="SSF49777">
    <property type="entry name" value="PEBP-like"/>
    <property type="match status" value="1"/>
</dbReference>
<sequence>MYYQKIALFSFLLGEVLAQTPQGITPATSKPLSAVYSGNTTFTPGQLLTKTLVATQPSVFSHQVLNGTYTLLMIDPDASANGSAATVLHWLQTDLTVSNVASNQIFPLENSQDVSALAPYISPSPPLQNPPHPHHYTFLLFSQPNGTPLKITSDLNKTLTSRIGFDLTSFVQNTGVGPLVAATFFQLVNTTSTSANGTSTTPSSSPTSMPNSFQWNGVRDNRPFAVTIINGGKQDFGEFGIEHRASYLRSGNFANNSGEVDVPAII</sequence>
<protein>
    <recommendedName>
        <fullName evidence="4">PEBP-like protein</fullName>
    </recommendedName>
</protein>
<feature type="non-terminal residue" evidence="2">
    <location>
        <position position="266"/>
    </location>
</feature>
<keyword evidence="1" id="KW-0732">Signal</keyword>
<dbReference type="Proteomes" id="UP000258309">
    <property type="component" value="Unassembled WGS sequence"/>
</dbReference>
<reference evidence="2 3" key="1">
    <citation type="submission" date="2018-05" db="EMBL/GenBank/DDBJ databases">
        <title>Draft genome sequence of Scytalidium lignicola DSM 105466, a ubiquitous saprotrophic fungus.</title>
        <authorList>
            <person name="Buettner E."/>
            <person name="Gebauer A.M."/>
            <person name="Hofrichter M."/>
            <person name="Liers C."/>
            <person name="Kellner H."/>
        </authorList>
    </citation>
    <scope>NUCLEOTIDE SEQUENCE [LARGE SCALE GENOMIC DNA]</scope>
    <source>
        <strain evidence="2 3">DSM 105466</strain>
    </source>
</reference>
<evidence type="ECO:0000313" key="3">
    <source>
        <dbReference type="Proteomes" id="UP000258309"/>
    </source>
</evidence>
<dbReference type="InterPro" id="IPR035810">
    <property type="entry name" value="PEBP_euk"/>
</dbReference>
<evidence type="ECO:0000313" key="2">
    <source>
        <dbReference type="EMBL" id="RFU27342.1"/>
    </source>
</evidence>
<dbReference type="PANTHER" id="PTHR11362:SF141">
    <property type="entry name" value="PHOSPHATIDYLETHANOLAMINE-BINDING PROTEIN"/>
    <property type="match status" value="1"/>
</dbReference>
<name>A0A3E2H272_SCYLI</name>
<dbReference type="STRING" id="5539.A0A3E2H272"/>
<dbReference type="PANTHER" id="PTHR11362">
    <property type="entry name" value="PHOSPHATIDYLETHANOLAMINE-BINDING PROTEIN"/>
    <property type="match status" value="1"/>
</dbReference>
<dbReference type="InterPro" id="IPR008914">
    <property type="entry name" value="PEBP"/>
</dbReference>
<dbReference type="AlphaFoldDB" id="A0A3E2H272"/>
<dbReference type="OrthoDB" id="2506647at2759"/>
<dbReference type="EMBL" id="NCSJ02000211">
    <property type="protein sequence ID" value="RFU27342.1"/>
    <property type="molecule type" value="Genomic_DNA"/>
</dbReference>
<accession>A0A3E2H272</accession>
<proteinExistence type="predicted"/>
<dbReference type="GO" id="GO:0030414">
    <property type="term" value="F:peptidase inhibitor activity"/>
    <property type="evidence" value="ECO:0007669"/>
    <property type="project" value="TreeGrafter"/>
</dbReference>
<dbReference type="CDD" id="cd00866">
    <property type="entry name" value="PEBP_euk"/>
    <property type="match status" value="1"/>
</dbReference>
<dbReference type="InterPro" id="IPR036610">
    <property type="entry name" value="PEBP-like_sf"/>
</dbReference>
<gene>
    <name evidence="2" type="ORF">B7463_g9000</name>
</gene>
<dbReference type="GO" id="GO:0046578">
    <property type="term" value="P:regulation of Ras protein signal transduction"/>
    <property type="evidence" value="ECO:0007669"/>
    <property type="project" value="TreeGrafter"/>
</dbReference>
<feature type="non-terminal residue" evidence="2">
    <location>
        <position position="1"/>
    </location>
</feature>
<evidence type="ECO:0008006" key="4">
    <source>
        <dbReference type="Google" id="ProtNLM"/>
    </source>
</evidence>
<dbReference type="GO" id="GO:0005543">
    <property type="term" value="F:phospholipid binding"/>
    <property type="evidence" value="ECO:0007669"/>
    <property type="project" value="TreeGrafter"/>
</dbReference>
<organism evidence="2 3">
    <name type="scientific">Scytalidium lignicola</name>
    <name type="common">Hyphomycete</name>
    <dbReference type="NCBI Taxonomy" id="5539"/>
    <lineage>
        <taxon>Eukaryota</taxon>
        <taxon>Fungi</taxon>
        <taxon>Dikarya</taxon>
        <taxon>Ascomycota</taxon>
        <taxon>Pezizomycotina</taxon>
        <taxon>Leotiomycetes</taxon>
        <taxon>Leotiomycetes incertae sedis</taxon>
        <taxon>Scytalidium</taxon>
    </lineage>
</organism>
<evidence type="ECO:0000256" key="1">
    <source>
        <dbReference type="SAM" id="SignalP"/>
    </source>
</evidence>
<dbReference type="OMA" id="ANWFQVV"/>
<feature type="signal peptide" evidence="1">
    <location>
        <begin position="1"/>
        <end position="18"/>
    </location>
</feature>
<keyword evidence="3" id="KW-1185">Reference proteome</keyword>